<dbReference type="OMA" id="FCHRRGM"/>
<organism evidence="1 2">
    <name type="scientific">Danio rerio</name>
    <name type="common">Zebrafish</name>
    <name type="synonym">Brachydanio rerio</name>
    <dbReference type="NCBI Taxonomy" id="7955"/>
    <lineage>
        <taxon>Eukaryota</taxon>
        <taxon>Metazoa</taxon>
        <taxon>Chordata</taxon>
        <taxon>Craniata</taxon>
        <taxon>Vertebrata</taxon>
        <taxon>Euteleostomi</taxon>
        <taxon>Actinopterygii</taxon>
        <taxon>Neopterygii</taxon>
        <taxon>Teleostei</taxon>
        <taxon>Ostariophysi</taxon>
        <taxon>Cypriniformes</taxon>
        <taxon>Danionidae</taxon>
        <taxon>Danioninae</taxon>
        <taxon>Danio</taxon>
    </lineage>
</organism>
<dbReference type="InterPro" id="IPR009533">
    <property type="entry name" value="FAM107"/>
</dbReference>
<dbReference type="PaxDb" id="7955-ENSDARP00000076946"/>
<accession>A0ACD6B5P0</accession>
<dbReference type="OrthoDB" id="5963205at2759"/>
<dbReference type="ZFIN" id="ZDB-GENE-141215-39">
    <property type="gene designation" value="si:ch211-160o17.6"/>
</dbReference>
<dbReference type="AGR" id="ZFIN:ZDB-GENE-141215-39"/>
<keyword evidence="1" id="KW-1185">Reference proteome</keyword>
<dbReference type="GeneTree" id="ENSGT00390000011228"/>
<sequence length="148" mass="17701">MLIYNQTQVISQRMAHKDQRKESSSSVFYQTNEGQDGLIRPKKLTNPVLESCSRRGLHRELIISHRCGLLPEEKPELKRVLEHRRLEQNRDQEQASQPPSDLEKELSKRRQILQAYEQEELRRREDLRNMPEFVRVRENLRHISITGY</sequence>
<dbReference type="Proteomes" id="UP000000437">
    <property type="component" value="Chromosome 11"/>
</dbReference>
<dbReference type="PANTHER" id="PTHR16768:SF7">
    <property type="entry name" value="PROTEIN FAM107B-LIKE"/>
    <property type="match status" value="1"/>
</dbReference>
<evidence type="ECO:0000313" key="1">
    <source>
        <dbReference type="Proteomes" id="UP000000437"/>
    </source>
</evidence>
<dbReference type="eggNOG" id="ENOG502S7ID">
    <property type="taxonomic scope" value="Eukaryota"/>
</dbReference>
<reference evidence="2" key="1">
    <citation type="submission" date="2025-08" db="UniProtKB">
        <authorList>
            <consortium name="RefSeq"/>
        </authorList>
    </citation>
    <scope>IDENTIFICATION</scope>
    <source>
        <strain evidence="2">Tuebingen</strain>
        <tissue evidence="2">Fibroblasts and whole tissue</tissue>
    </source>
</reference>
<gene>
    <name evidence="2 3" type="primary">si:ch211-160o17.6</name>
</gene>
<dbReference type="Bgee" id="ENSDARG00000059399">
    <property type="expression patterns" value="Expressed in retina and 4 other cell types or tissues"/>
</dbReference>
<evidence type="ECO:0000313" key="2">
    <source>
        <dbReference type="RefSeq" id="XP_001922304.3"/>
    </source>
</evidence>
<dbReference type="Pfam" id="PF06625">
    <property type="entry name" value="DUF1151"/>
    <property type="match status" value="1"/>
</dbReference>
<name>A0ACD6B5P0_DANRE</name>
<proteinExistence type="predicted"/>
<dbReference type="RefSeq" id="XP_001922304.3">
    <property type="nucleotide sequence ID" value="XM_001922269.9"/>
</dbReference>
<protein>
    <submittedName>
        <fullName evidence="2">Protein FAM107B</fullName>
    </submittedName>
</protein>
<dbReference type="KEGG" id="dre:100151262"/>
<dbReference type="PANTHER" id="PTHR16768">
    <property type="entry name" value="DOWN REGULATED IN RENAL CARCINOMA 1/TU3A"/>
    <property type="match status" value="1"/>
</dbReference>
<evidence type="ECO:0000313" key="3">
    <source>
        <dbReference type="ZFIN" id="ZDB-GENE-141215-39"/>
    </source>
</evidence>